<dbReference type="Pfam" id="PF23628">
    <property type="entry name" value="ARM_LIN_C"/>
    <property type="match status" value="1"/>
</dbReference>
<dbReference type="SUPFAM" id="SSF48371">
    <property type="entry name" value="ARM repeat"/>
    <property type="match status" value="1"/>
</dbReference>
<organism evidence="5 6">
    <name type="scientific">Oldenlandia corymbosa var. corymbosa</name>
    <dbReference type="NCBI Taxonomy" id="529605"/>
    <lineage>
        <taxon>Eukaryota</taxon>
        <taxon>Viridiplantae</taxon>
        <taxon>Streptophyta</taxon>
        <taxon>Embryophyta</taxon>
        <taxon>Tracheophyta</taxon>
        <taxon>Spermatophyta</taxon>
        <taxon>Magnoliopsida</taxon>
        <taxon>eudicotyledons</taxon>
        <taxon>Gunneridae</taxon>
        <taxon>Pentapetalae</taxon>
        <taxon>asterids</taxon>
        <taxon>lamiids</taxon>
        <taxon>Gentianales</taxon>
        <taxon>Rubiaceae</taxon>
        <taxon>Rubioideae</taxon>
        <taxon>Spermacoceae</taxon>
        <taxon>Hedyotis-Oldenlandia complex</taxon>
        <taxon>Oldenlandia</taxon>
    </lineage>
</organism>
<dbReference type="InterPro" id="IPR056514">
    <property type="entry name" value="ARM_LIN_2nd"/>
</dbReference>
<feature type="domain" description="Putative E3 ubiquitin-protein ligase LIN ARM repeats" evidence="4">
    <location>
        <begin position="463"/>
        <end position="623"/>
    </location>
</feature>
<dbReference type="Gene3D" id="1.25.10.10">
    <property type="entry name" value="Leucine-rich Repeat Variant"/>
    <property type="match status" value="1"/>
</dbReference>
<evidence type="ECO:0000259" key="2">
    <source>
        <dbReference type="Pfam" id="PF23568"/>
    </source>
</evidence>
<dbReference type="InterPro" id="IPR011989">
    <property type="entry name" value="ARM-like"/>
</dbReference>
<evidence type="ECO:0000256" key="1">
    <source>
        <dbReference type="SAM" id="MobiDB-lite"/>
    </source>
</evidence>
<dbReference type="InterPro" id="IPR055566">
    <property type="entry name" value="ARM_LIN"/>
</dbReference>
<reference evidence="5" key="1">
    <citation type="submission" date="2023-03" db="EMBL/GenBank/DDBJ databases">
        <authorList>
            <person name="Julca I."/>
        </authorList>
    </citation>
    <scope>NUCLEOTIDE SEQUENCE</scope>
</reference>
<proteinExistence type="predicted"/>
<dbReference type="Proteomes" id="UP001161247">
    <property type="component" value="Chromosome 1"/>
</dbReference>
<evidence type="ECO:0000259" key="3">
    <source>
        <dbReference type="Pfam" id="PF23628"/>
    </source>
</evidence>
<protein>
    <submittedName>
        <fullName evidence="5">OLC1v1025253C1</fullName>
    </submittedName>
</protein>
<dbReference type="PANTHER" id="PTHR35549">
    <property type="entry name" value="OS04G0584500 PROTEIN"/>
    <property type="match status" value="1"/>
</dbReference>
<dbReference type="AlphaFoldDB" id="A0AAV1C4F7"/>
<feature type="domain" description="Putative E3 ubiquitin-protein ligase LIN ARM-like" evidence="3">
    <location>
        <begin position="624"/>
        <end position="997"/>
    </location>
</feature>
<feature type="region of interest" description="Disordered" evidence="1">
    <location>
        <begin position="44"/>
        <end position="88"/>
    </location>
</feature>
<feature type="compositionally biased region" description="Low complexity" evidence="1">
    <location>
        <begin position="61"/>
        <end position="74"/>
    </location>
</feature>
<dbReference type="Pfam" id="PF23568">
    <property type="entry name" value="ARM_LIN"/>
    <property type="match status" value="1"/>
</dbReference>
<dbReference type="Pfam" id="PF23654">
    <property type="entry name" value="ARM_LIN_2nd"/>
    <property type="match status" value="1"/>
</dbReference>
<gene>
    <name evidence="5" type="ORF">OLC1_LOCUS2632</name>
</gene>
<dbReference type="InterPro" id="IPR056512">
    <property type="entry name" value="LIN_N"/>
</dbReference>
<dbReference type="PANTHER" id="PTHR35549:SF3">
    <property type="entry name" value="E3 UBIQUITIN-PROTEIN LIGASE LIN"/>
    <property type="match status" value="1"/>
</dbReference>
<accession>A0AAV1C4F7</accession>
<feature type="compositionally biased region" description="Basic and acidic residues" evidence="1">
    <location>
        <begin position="44"/>
        <end position="56"/>
    </location>
</feature>
<feature type="domain" description="Putative E3 ubiquitin-protein ligase LIN N-terminal" evidence="2">
    <location>
        <begin position="102"/>
        <end position="327"/>
    </location>
</feature>
<evidence type="ECO:0000313" key="5">
    <source>
        <dbReference type="EMBL" id="CAI9090475.1"/>
    </source>
</evidence>
<evidence type="ECO:0000259" key="4">
    <source>
        <dbReference type="Pfam" id="PF23654"/>
    </source>
</evidence>
<sequence>MATLQELAFEAGHKNQKKVKFRAKRPQDESIVLPIYVCHGRSRSFDGPKHKSHDSNSKAYSQQSGSVVSSSARRGASDSGKSINQSVDDGFFRRDEPAIDEVAIRAVVSILNGYVGQYLRDRRFRENTRAKCLECLTNEDSDDALLEKMVLGIENFERMVEEFYENGREMNLESLKYCTRLFKTISADKNGSVSSTEFAQRSNVAACAHLYLSIVYKIRRSDRISARHLLQVFCDSPFIARTHLLPDVWEHLFLPHLLHVKIWYTEETESLSGSSAPHYLNEVKMKALGKAYNDQMDIGTQKFAVYYKEWLKDGAKAPPVPSVPLPSTLNHTPSRRRYSDSFASHASNKSSLYRAIFGPVTEKKSKEVNDRHGDLDYRLPLEEHKKFSTKEPNIDLEVSSLRSERSSSRQKAQGELWLDDKRSDYFRLLSCRNDTSVNVVGKKSTLTIGSIAKERSTEFLVPNELNRAIRTVCTSESLRDCERSIRLITKAWLDSNGDLTMKSALSNQQAIEAIMEVLSVSYDDEILELAISILAQVVTIKELNANIMLNFDPQLDIFLRLLRNNSLFLKAAVLLYLAKPKAKQMIAMEWIPLVLRVLEFGDQVQTLLNIKCSPQEAAYYFLDQLLHCFDEDKNMENAGYIVSLGGLNLLLRRMEIGDIYEKNKAAAIIYSCIRADGTCRHYLAEKVNTECLLALLAKRDKKTQQGPGFALLTELSCLNRHDQRIAFLSELIKGWGRMNTMHILLVYLQRAQPEERPLVAALLLRLDLLGDPNLLGLECSVYREEAIEAIVKALDCHQVVNEKVQAQCAKALLILGGHFTYTGEPAAEEWLLKQAGFDENSLDSFNTNRVALNHHQNLIREEEAAKTWQRIQAMAMLKTGGSDLLAALSDSIVGSIPCLARASLVTVCWIITSLQSFVEKSSQSLWCSILVPRLLECLNHRDKTTEEMVLACFSLLHLLDCSDGHIELSTMINGELIRELDKLSRVTWTAKELISVITTKLMH</sequence>
<dbReference type="EMBL" id="OX459118">
    <property type="protein sequence ID" value="CAI9090475.1"/>
    <property type="molecule type" value="Genomic_DNA"/>
</dbReference>
<dbReference type="InterPro" id="IPR016024">
    <property type="entry name" value="ARM-type_fold"/>
</dbReference>
<name>A0AAV1C4F7_OLDCO</name>
<keyword evidence="6" id="KW-1185">Reference proteome</keyword>
<evidence type="ECO:0000313" key="6">
    <source>
        <dbReference type="Proteomes" id="UP001161247"/>
    </source>
</evidence>